<sequence length="261" mass="28716">MRESSDMSDPRHIAIIMDGNGRWAKARGLPRSAGHRAGVEALRETVRYAGDRKLGYLTLFAFSSENWSRPSGEVGDLMGLLKLFIRRDLAELHRNNVRVRIIGERDGLASDICALLTEAESLTRKNTGLNLIIAFNYGSRDEIARAVKSLAADVAAGRLDPSSISPELISANLDTAGIPDPDLIIRTSGEMRLSNFLLWQAAYSEFLFVPGHWPDFKAADLDAAYEAFRQRERRFGGVEVPNKLEECSPAIECTPAKGAAV</sequence>
<dbReference type="EMBL" id="JAPHAV010000003">
    <property type="protein sequence ID" value="MCX2697031.1"/>
    <property type="molecule type" value="Genomic_DNA"/>
</dbReference>
<feature type="active site" evidence="2">
    <location>
        <position position="18"/>
    </location>
</feature>
<feature type="binding site" evidence="2">
    <location>
        <position position="67"/>
    </location>
    <ligand>
        <name>substrate</name>
    </ligand>
</feature>
<feature type="binding site" evidence="2">
    <location>
        <begin position="19"/>
        <end position="22"/>
    </location>
    <ligand>
        <name>substrate</name>
    </ligand>
</feature>
<dbReference type="RefSeq" id="WP_265984566.1">
    <property type="nucleotide sequence ID" value="NZ_JAPHAV010000003.1"/>
</dbReference>
<feature type="binding site" evidence="2">
    <location>
        <begin position="192"/>
        <end position="194"/>
    </location>
    <ligand>
        <name>substrate</name>
    </ligand>
</feature>
<dbReference type="PANTHER" id="PTHR10291:SF0">
    <property type="entry name" value="DEHYDRODOLICHYL DIPHOSPHATE SYNTHASE 2"/>
    <property type="match status" value="1"/>
</dbReference>
<dbReference type="InterPro" id="IPR001441">
    <property type="entry name" value="UPP_synth-like"/>
</dbReference>
<evidence type="ECO:0000256" key="2">
    <source>
        <dbReference type="HAMAP-Rule" id="MF_01139"/>
    </source>
</evidence>
<feature type="binding site" evidence="2">
    <location>
        <position position="69"/>
    </location>
    <ligand>
        <name>substrate</name>
    </ligand>
</feature>
<feature type="binding site" evidence="2">
    <location>
        <position position="31"/>
    </location>
    <ligand>
        <name>substrate</name>
    </ligand>
</feature>
<dbReference type="GO" id="GO:0016740">
    <property type="term" value="F:transferase activity"/>
    <property type="evidence" value="ECO:0007669"/>
    <property type="project" value="UniProtKB-KW"/>
</dbReference>
<gene>
    <name evidence="3" type="ORF">OPR82_09595</name>
</gene>
<feature type="active site" description="Proton acceptor" evidence="2">
    <location>
        <position position="66"/>
    </location>
</feature>
<protein>
    <recommendedName>
        <fullName evidence="2">Isoprenyl transferase</fullName>
        <ecNumber evidence="2">2.5.1.-</ecNumber>
    </recommendedName>
</protein>
<feature type="binding site" evidence="2">
    <location>
        <position position="186"/>
    </location>
    <ligand>
        <name>substrate</name>
    </ligand>
</feature>
<dbReference type="EC" id="2.5.1.-" evidence="2"/>
<dbReference type="Pfam" id="PF01255">
    <property type="entry name" value="Prenyltransf"/>
    <property type="match status" value="1"/>
</dbReference>
<dbReference type="InterPro" id="IPR036424">
    <property type="entry name" value="UPP_synth-like_sf"/>
</dbReference>
<dbReference type="PANTHER" id="PTHR10291">
    <property type="entry name" value="DEHYDRODOLICHYL DIPHOSPHATE SYNTHASE FAMILY MEMBER"/>
    <property type="match status" value="1"/>
</dbReference>
<name>A0ABT3QN51_9HYPH</name>
<evidence type="ECO:0000313" key="4">
    <source>
        <dbReference type="Proteomes" id="UP001301216"/>
    </source>
</evidence>
<organism evidence="3 4">
    <name type="scientific">Ochrobactrum chromiisoli</name>
    <dbReference type="NCBI Taxonomy" id="2993941"/>
    <lineage>
        <taxon>Bacteria</taxon>
        <taxon>Pseudomonadati</taxon>
        <taxon>Pseudomonadota</taxon>
        <taxon>Alphaproteobacteria</taxon>
        <taxon>Hyphomicrobiales</taxon>
        <taxon>Brucellaceae</taxon>
        <taxon>Brucella/Ochrobactrum group</taxon>
        <taxon>Ochrobactrum</taxon>
    </lineage>
</organism>
<dbReference type="NCBIfam" id="NF011408">
    <property type="entry name" value="PRK14834.1"/>
    <property type="match status" value="1"/>
</dbReference>
<feature type="binding site" evidence="2">
    <location>
        <position position="35"/>
    </location>
    <ligand>
        <name>substrate</name>
    </ligand>
</feature>
<dbReference type="Gene3D" id="3.40.1180.10">
    <property type="entry name" value="Decaprenyl diphosphate synthase-like"/>
    <property type="match status" value="1"/>
</dbReference>
<evidence type="ECO:0000256" key="1">
    <source>
        <dbReference type="ARBA" id="ARBA00022679"/>
    </source>
</evidence>
<accession>A0ABT3QN51</accession>
<comment type="similarity">
    <text evidence="2">Belongs to the UPP synthase family.</text>
</comment>
<comment type="cofactor">
    <cofactor evidence="2">
        <name>Mg(2+)</name>
        <dbReference type="ChEBI" id="CHEBI:18420"/>
    </cofactor>
    <text evidence="2">Binds 2 magnesium ions per subunit.</text>
</comment>
<proteinExistence type="inferred from homology"/>
<keyword evidence="2" id="KW-0460">Magnesium</keyword>
<feature type="binding site" evidence="2">
    <location>
        <position position="18"/>
    </location>
    <ligand>
        <name>Mg(2+)</name>
        <dbReference type="ChEBI" id="CHEBI:18420"/>
    </ligand>
</feature>
<feature type="binding site" evidence="2">
    <location>
        <position position="23"/>
    </location>
    <ligand>
        <name>substrate</name>
    </ligand>
</feature>
<dbReference type="CDD" id="cd00475">
    <property type="entry name" value="Cis_IPPS"/>
    <property type="match status" value="1"/>
</dbReference>
<keyword evidence="4" id="KW-1185">Reference proteome</keyword>
<comment type="subunit">
    <text evidence="2">Homodimer.</text>
</comment>
<dbReference type="PROSITE" id="PS01066">
    <property type="entry name" value="UPP_SYNTHASE"/>
    <property type="match status" value="1"/>
</dbReference>
<evidence type="ECO:0000313" key="3">
    <source>
        <dbReference type="EMBL" id="MCX2697031.1"/>
    </source>
</evidence>
<dbReference type="NCBIfam" id="TIGR00055">
    <property type="entry name" value="uppS"/>
    <property type="match status" value="1"/>
</dbReference>
<reference evidence="3 4" key="1">
    <citation type="submission" date="2022-11" db="EMBL/GenBank/DDBJ databases">
        <title>Brucella sp. YY2X, whole genome shotgun sequencing project.</title>
        <authorList>
            <person name="Yang Y."/>
        </authorList>
    </citation>
    <scope>NUCLEOTIDE SEQUENCE [LARGE SCALE GENOMIC DNA]</scope>
    <source>
        <strain evidence="3 4">YY2X</strain>
    </source>
</reference>
<dbReference type="SUPFAM" id="SSF64005">
    <property type="entry name" value="Undecaprenyl diphosphate synthase"/>
    <property type="match status" value="1"/>
</dbReference>
<dbReference type="HAMAP" id="MF_01139">
    <property type="entry name" value="ISPT"/>
    <property type="match status" value="1"/>
</dbReference>
<dbReference type="InterPro" id="IPR018520">
    <property type="entry name" value="UPP_synth-like_CS"/>
</dbReference>
<feature type="binding site" evidence="2">
    <location>
        <begin position="63"/>
        <end position="65"/>
    </location>
    <ligand>
        <name>substrate</name>
    </ligand>
</feature>
<comment type="caution">
    <text evidence="3">The sequence shown here is derived from an EMBL/GenBank/DDBJ whole genome shotgun (WGS) entry which is preliminary data.</text>
</comment>
<dbReference type="Proteomes" id="UP001301216">
    <property type="component" value="Unassembled WGS sequence"/>
</dbReference>
<keyword evidence="1 2" id="KW-0808">Transferase</keyword>
<feature type="binding site" evidence="2">
    <location>
        <position position="205"/>
    </location>
    <ligand>
        <name>Mg(2+)</name>
        <dbReference type="ChEBI" id="CHEBI:18420"/>
    </ligand>
</feature>
<dbReference type="NCBIfam" id="NF011405">
    <property type="entry name" value="PRK14830.1"/>
    <property type="match status" value="1"/>
</dbReference>
<comment type="function">
    <text evidence="2">Catalyzes the condensation of isopentenyl diphosphate (IPP) with allylic pyrophosphates generating different type of terpenoids.</text>
</comment>
<keyword evidence="2" id="KW-0479">Metal-binding</keyword>